<feature type="compositionally biased region" description="Basic and acidic residues" evidence="6">
    <location>
        <begin position="1"/>
        <end position="12"/>
    </location>
</feature>
<dbReference type="GO" id="GO:0016757">
    <property type="term" value="F:glycosyltransferase activity"/>
    <property type="evidence" value="ECO:0007669"/>
    <property type="project" value="UniProtKB-KW"/>
</dbReference>
<dbReference type="eggNOG" id="COG1215">
    <property type="taxonomic scope" value="Bacteria"/>
</dbReference>
<gene>
    <name evidence="9" type="ORF">Lokhon_00116</name>
</gene>
<dbReference type="GO" id="GO:0005886">
    <property type="term" value="C:plasma membrane"/>
    <property type="evidence" value="ECO:0007669"/>
    <property type="project" value="UniProtKB-SubCell"/>
</dbReference>
<comment type="subcellular location">
    <subcellularLocation>
        <location evidence="1">Cell membrane</location>
    </subcellularLocation>
</comment>
<keyword evidence="5 7" id="KW-0472">Membrane</keyword>
<dbReference type="Pfam" id="PF00535">
    <property type="entry name" value="Glycos_transf_2"/>
    <property type="match status" value="1"/>
</dbReference>
<proteinExistence type="predicted"/>
<organism evidence="9 10">
    <name type="scientific">Limimaricola hongkongensis DSM 17492</name>
    <dbReference type="NCBI Taxonomy" id="1122180"/>
    <lineage>
        <taxon>Bacteria</taxon>
        <taxon>Pseudomonadati</taxon>
        <taxon>Pseudomonadota</taxon>
        <taxon>Alphaproteobacteria</taxon>
        <taxon>Rhodobacterales</taxon>
        <taxon>Paracoccaceae</taxon>
        <taxon>Limimaricola</taxon>
    </lineage>
</organism>
<keyword evidence="7" id="KW-1133">Transmembrane helix</keyword>
<feature type="transmembrane region" description="Helical" evidence="7">
    <location>
        <begin position="289"/>
        <end position="309"/>
    </location>
</feature>
<keyword evidence="2" id="KW-1003">Cell membrane</keyword>
<keyword evidence="4 9" id="KW-0808">Transferase</keyword>
<evidence type="ECO:0000256" key="2">
    <source>
        <dbReference type="ARBA" id="ARBA00022475"/>
    </source>
</evidence>
<dbReference type="EMBL" id="APGJ01000010">
    <property type="protein sequence ID" value="EYD70362.1"/>
    <property type="molecule type" value="Genomic_DNA"/>
</dbReference>
<keyword evidence="10" id="KW-1185">Reference proteome</keyword>
<evidence type="ECO:0000313" key="10">
    <source>
        <dbReference type="Proteomes" id="UP000025047"/>
    </source>
</evidence>
<feature type="region of interest" description="Disordered" evidence="6">
    <location>
        <begin position="1"/>
        <end position="22"/>
    </location>
</feature>
<dbReference type="InterPro" id="IPR029044">
    <property type="entry name" value="Nucleotide-diphossugar_trans"/>
</dbReference>
<dbReference type="PANTHER" id="PTHR43646">
    <property type="entry name" value="GLYCOSYLTRANSFERASE"/>
    <property type="match status" value="1"/>
</dbReference>
<evidence type="ECO:0000256" key="3">
    <source>
        <dbReference type="ARBA" id="ARBA00022676"/>
    </source>
</evidence>
<dbReference type="Proteomes" id="UP000025047">
    <property type="component" value="Plasmid pLokhon02"/>
</dbReference>
<dbReference type="RefSeq" id="WP_017929758.1">
    <property type="nucleotide sequence ID" value="NZ_CM002676.1"/>
</dbReference>
<evidence type="ECO:0000313" key="9">
    <source>
        <dbReference type="EMBL" id="EYD70362.1"/>
    </source>
</evidence>
<dbReference type="HOGENOM" id="CLU_025996_19_0_5"/>
<dbReference type="InterPro" id="IPR001173">
    <property type="entry name" value="Glyco_trans_2-like"/>
</dbReference>
<evidence type="ECO:0000256" key="5">
    <source>
        <dbReference type="ARBA" id="ARBA00023136"/>
    </source>
</evidence>
<evidence type="ECO:0000256" key="7">
    <source>
        <dbReference type="SAM" id="Phobius"/>
    </source>
</evidence>
<evidence type="ECO:0000256" key="1">
    <source>
        <dbReference type="ARBA" id="ARBA00004236"/>
    </source>
</evidence>
<feature type="transmembrane region" description="Helical" evidence="7">
    <location>
        <begin position="316"/>
        <end position="339"/>
    </location>
</feature>
<dbReference type="AlphaFoldDB" id="A0A017H739"/>
<dbReference type="CDD" id="cd02525">
    <property type="entry name" value="Succinoglycan_BP_ExoA"/>
    <property type="match status" value="1"/>
</dbReference>
<geneLocation type="plasmid" evidence="9 10">
    <name>pLokhon02</name>
</geneLocation>
<evidence type="ECO:0000256" key="6">
    <source>
        <dbReference type="SAM" id="MobiDB-lite"/>
    </source>
</evidence>
<name>A0A017H739_9RHOB</name>
<accession>A0A017H739</accession>
<dbReference type="PANTHER" id="PTHR43646:SF2">
    <property type="entry name" value="GLYCOSYLTRANSFERASE 2-LIKE DOMAIN-CONTAINING PROTEIN"/>
    <property type="match status" value="1"/>
</dbReference>
<dbReference type="Gene3D" id="3.90.550.10">
    <property type="entry name" value="Spore Coat Polysaccharide Biosynthesis Protein SpsA, Chain A"/>
    <property type="match status" value="1"/>
</dbReference>
<feature type="domain" description="Glycosyltransferase 2-like" evidence="8">
    <location>
        <begin position="27"/>
        <end position="193"/>
    </location>
</feature>
<keyword evidence="7" id="KW-0812">Transmembrane</keyword>
<dbReference type="SUPFAM" id="SSF53448">
    <property type="entry name" value="Nucleotide-diphospho-sugar transferases"/>
    <property type="match status" value="1"/>
</dbReference>
<evidence type="ECO:0000256" key="4">
    <source>
        <dbReference type="ARBA" id="ARBA00022679"/>
    </source>
</evidence>
<reference evidence="9 10" key="1">
    <citation type="submission" date="2013-03" db="EMBL/GenBank/DDBJ databases">
        <authorList>
            <person name="Fiebig A."/>
            <person name="Goeker M."/>
            <person name="Klenk H.-P.P."/>
        </authorList>
    </citation>
    <scope>NUCLEOTIDE SEQUENCE [LARGE SCALE GENOMIC DNA]</scope>
    <source>
        <strain evidence="9 10">DSM 17492</strain>
        <plasmid evidence="9 10">pLokhon02</plasmid>
    </source>
</reference>
<feature type="transmembrane region" description="Helical" evidence="7">
    <location>
        <begin position="266"/>
        <end position="283"/>
    </location>
</feature>
<evidence type="ECO:0000259" key="8">
    <source>
        <dbReference type="Pfam" id="PF00535"/>
    </source>
</evidence>
<sequence length="344" mass="37076">MGRMDPSWREADAVGPPPAPDPETVLVAVPTLNEADHVDDCLASLFSDPWMRDVALVVADGGSTDATVSIVTRLGRRWPTLRLIDNPGRLQSAAINAVARLATPRTRFLVRCDAHATYPPGYVRAVVAALAARPDAVALATPMDATGATCFQRAAAWVVDTRLGSGGSAHRGGQRSMWVDHGHHAGFRIDAFRGVGGYDESFSHNEDAELDHRLGLSGGKIWLDAGIRVGYRMRPTPRALLRQYWNYGRGRARTLRKHRLRPRFRQVLPAANLAALALCVALAPVAPAFLALPALYLALLVAVSVTAMLRLGSACGIWAGLALALIHNGWGAGVFWQLLRGGRR</sequence>
<keyword evidence="3" id="KW-0328">Glycosyltransferase</keyword>
<dbReference type="PATRIC" id="fig|1122180.6.peg.120"/>
<protein>
    <submittedName>
        <fullName evidence="9">Putative glycosyl transferase ExoA</fullName>
    </submittedName>
</protein>
<keyword evidence="9" id="KW-0614">Plasmid</keyword>
<comment type="caution">
    <text evidence="9">The sequence shown here is derived from an EMBL/GenBank/DDBJ whole genome shotgun (WGS) entry which is preliminary data.</text>
</comment>